<dbReference type="CDD" id="cd13156">
    <property type="entry name" value="KOW_RPL6"/>
    <property type="match status" value="1"/>
</dbReference>
<dbReference type="PROSITE" id="PS01170">
    <property type="entry name" value="RIBOSOMAL_L6E"/>
    <property type="match status" value="1"/>
</dbReference>
<proteinExistence type="inferred from homology"/>
<evidence type="ECO:0000256" key="3">
    <source>
        <dbReference type="ARBA" id="ARBA00046388"/>
    </source>
</evidence>
<organism evidence="5 6">
    <name type="scientific">Coptotermes formosanus</name>
    <name type="common">Formosan subterranean termite</name>
    <dbReference type="NCBI Taxonomy" id="36987"/>
    <lineage>
        <taxon>Eukaryota</taxon>
        <taxon>Metazoa</taxon>
        <taxon>Ecdysozoa</taxon>
        <taxon>Arthropoda</taxon>
        <taxon>Hexapoda</taxon>
        <taxon>Insecta</taxon>
        <taxon>Pterygota</taxon>
        <taxon>Neoptera</taxon>
        <taxon>Polyneoptera</taxon>
        <taxon>Dictyoptera</taxon>
        <taxon>Blattodea</taxon>
        <taxon>Blattoidea</taxon>
        <taxon>Termitoidae</taxon>
        <taxon>Rhinotermitidae</taxon>
        <taxon>Coptotermes</taxon>
    </lineage>
</organism>
<evidence type="ECO:0000313" key="6">
    <source>
        <dbReference type="Proteomes" id="UP000502823"/>
    </source>
</evidence>
<gene>
    <name evidence="5" type="ORF">Cfor_10054</name>
</gene>
<name>A0A6L2PKP1_COPFO</name>
<evidence type="ECO:0000256" key="2">
    <source>
        <dbReference type="ARBA" id="ARBA00023274"/>
    </source>
</evidence>
<dbReference type="InParanoid" id="A0A6L2PKP1"/>
<dbReference type="FunCoup" id="A0A6L2PKP1">
    <property type="interactions" value="1442"/>
</dbReference>
<feature type="non-terminal residue" evidence="5">
    <location>
        <position position="1"/>
    </location>
</feature>
<evidence type="ECO:0000313" key="5">
    <source>
        <dbReference type="EMBL" id="GFG33113.1"/>
    </source>
</evidence>
<dbReference type="GO" id="GO:0002181">
    <property type="term" value="P:cytoplasmic translation"/>
    <property type="evidence" value="ECO:0007669"/>
    <property type="project" value="TreeGrafter"/>
</dbReference>
<sequence length="163" mass="18925">GSEVTVVWDWTQFVISTKVLKNIVLLRLLLCQRTFTAKYLQCFSLLIPGPFKINACPLRRISQNFVIATSAKLDISGVKLPANINDKYFKRNRQKRAKKAEGDIFSTKKEAYKPSDQRKADQQVVDKQIIGVIRKRPEKKHLFMYLSAMFGLRSSQYPHRMKF</sequence>
<protein>
    <recommendedName>
        <fullName evidence="4">60S ribosomal protein L6</fullName>
    </recommendedName>
</protein>
<dbReference type="InterPro" id="IPR049633">
    <property type="entry name" value="Ribosomal_eL6_CS"/>
</dbReference>
<comment type="caution">
    <text evidence="5">The sequence shown here is derived from an EMBL/GenBank/DDBJ whole genome shotgun (WGS) entry which is preliminary data.</text>
</comment>
<dbReference type="PANTHER" id="PTHR10715">
    <property type="entry name" value="60S RIBOSOMAL PROTEIN L6"/>
    <property type="match status" value="1"/>
</dbReference>
<keyword evidence="6" id="KW-1185">Reference proteome</keyword>
<accession>A0A6L2PKP1</accession>
<comment type="similarity">
    <text evidence="4">Belongs to the eukaryotic ribosomal protein eL6 family.</text>
</comment>
<dbReference type="InterPro" id="IPR041997">
    <property type="entry name" value="Ribosomal_eL6_KOW"/>
</dbReference>
<dbReference type="OrthoDB" id="2436667at2759"/>
<dbReference type="Proteomes" id="UP000502823">
    <property type="component" value="Unassembled WGS sequence"/>
</dbReference>
<evidence type="ECO:0000256" key="4">
    <source>
        <dbReference type="RuleBase" id="RU000662"/>
    </source>
</evidence>
<dbReference type="AlphaFoldDB" id="A0A6L2PKP1"/>
<dbReference type="PANTHER" id="PTHR10715:SF0">
    <property type="entry name" value="LARGE RIBOSOMAL SUBUNIT PROTEIN EL6"/>
    <property type="match status" value="1"/>
</dbReference>
<reference evidence="6" key="1">
    <citation type="submission" date="2020-01" db="EMBL/GenBank/DDBJ databases">
        <title>Draft genome sequence of the Termite Coptotermes fromosanus.</title>
        <authorList>
            <person name="Itakura S."/>
            <person name="Yosikawa Y."/>
            <person name="Umezawa K."/>
        </authorList>
    </citation>
    <scope>NUCLEOTIDE SEQUENCE [LARGE SCALE GENOMIC DNA]</scope>
</reference>
<dbReference type="GO" id="GO:0003735">
    <property type="term" value="F:structural constituent of ribosome"/>
    <property type="evidence" value="ECO:0007669"/>
    <property type="project" value="InterPro"/>
</dbReference>
<dbReference type="EMBL" id="BLKM01005015">
    <property type="protein sequence ID" value="GFG33113.1"/>
    <property type="molecule type" value="Genomic_DNA"/>
</dbReference>
<dbReference type="Pfam" id="PF01159">
    <property type="entry name" value="Ribosomal_L6e"/>
    <property type="match status" value="1"/>
</dbReference>
<dbReference type="InterPro" id="IPR000915">
    <property type="entry name" value="60S_ribosomal_eL6"/>
</dbReference>
<dbReference type="InterPro" id="IPR008991">
    <property type="entry name" value="Translation_prot_SH3-like_sf"/>
</dbReference>
<dbReference type="GO" id="GO:0000027">
    <property type="term" value="P:ribosomal large subunit assembly"/>
    <property type="evidence" value="ECO:0007669"/>
    <property type="project" value="TreeGrafter"/>
</dbReference>
<dbReference type="SUPFAM" id="SSF50104">
    <property type="entry name" value="Translation proteins SH3-like domain"/>
    <property type="match status" value="1"/>
</dbReference>
<comment type="subunit">
    <text evidence="3">Component of the large ribosomal subunit. May bind IPO9 with low affinity.</text>
</comment>
<evidence type="ECO:0000256" key="1">
    <source>
        <dbReference type="ARBA" id="ARBA00022980"/>
    </source>
</evidence>
<keyword evidence="2 4" id="KW-0687">Ribonucleoprotein</keyword>
<dbReference type="GO" id="GO:0022625">
    <property type="term" value="C:cytosolic large ribosomal subunit"/>
    <property type="evidence" value="ECO:0007669"/>
    <property type="project" value="TreeGrafter"/>
</dbReference>
<dbReference type="GO" id="GO:0003723">
    <property type="term" value="F:RNA binding"/>
    <property type="evidence" value="ECO:0007669"/>
    <property type="project" value="TreeGrafter"/>
</dbReference>
<keyword evidence="1 4" id="KW-0689">Ribosomal protein</keyword>